<dbReference type="Proteomes" id="UP000237811">
    <property type="component" value="Unassembled WGS sequence"/>
</dbReference>
<name>A0AB37APA7_9BURK</name>
<comment type="caution">
    <text evidence="1">The sequence shown here is derived from an EMBL/GenBank/DDBJ whole genome shotgun (WGS) entry which is preliminary data.</text>
</comment>
<dbReference type="EMBL" id="PVFR01000076">
    <property type="protein sequence ID" value="PRE42262.1"/>
    <property type="molecule type" value="Genomic_DNA"/>
</dbReference>
<accession>A0AB37APA7</accession>
<evidence type="ECO:0000313" key="1">
    <source>
        <dbReference type="EMBL" id="PRE42262.1"/>
    </source>
</evidence>
<protein>
    <submittedName>
        <fullName evidence="1">Uncharacterized protein</fullName>
    </submittedName>
</protein>
<proteinExistence type="predicted"/>
<sequence length="188" mass="20691">MSERTENYRGYVLVAREADLGAHCWAWKNKIPVHKVVCRTLGEAIGAARRAIDDELGVPLRYGPEADAAYTKALASVLPRLTAAQLKMLQAHYHAPDRTITATQLAEAAGYASYSGANLQYGFIGKAMLEAYPLEVEKRRDGTPIFTFALADAGESERNGDIDDAEWKWRMLPSLAHALRALGIVCEK</sequence>
<dbReference type="AlphaFoldDB" id="A0AB37APA7"/>
<dbReference type="RefSeq" id="WP_105778052.1">
    <property type="nucleotide sequence ID" value="NZ_JAHPOL010000008.1"/>
</dbReference>
<organism evidence="1 2">
    <name type="scientific">Burkholderia multivorans</name>
    <dbReference type="NCBI Taxonomy" id="87883"/>
    <lineage>
        <taxon>Bacteria</taxon>
        <taxon>Pseudomonadati</taxon>
        <taxon>Pseudomonadota</taxon>
        <taxon>Betaproteobacteria</taxon>
        <taxon>Burkholderiales</taxon>
        <taxon>Burkholderiaceae</taxon>
        <taxon>Burkholderia</taxon>
        <taxon>Burkholderia cepacia complex</taxon>
    </lineage>
</organism>
<reference evidence="1 2" key="1">
    <citation type="submission" date="2018-03" db="EMBL/GenBank/DDBJ databases">
        <authorList>
            <person name="Nguyen K."/>
            <person name="Fouts D."/>
            <person name="Sutton G."/>
        </authorList>
    </citation>
    <scope>NUCLEOTIDE SEQUENCE [LARGE SCALE GENOMIC DNA]</scope>
    <source>
        <strain evidence="1 2">AU14328</strain>
    </source>
</reference>
<evidence type="ECO:0000313" key="2">
    <source>
        <dbReference type="Proteomes" id="UP000237811"/>
    </source>
</evidence>
<gene>
    <name evidence="1" type="ORF">C6P99_24565</name>
</gene>